<gene>
    <name evidence="2" type="ORF">GCM10011348_17610</name>
</gene>
<dbReference type="Gene3D" id="3.10.350.10">
    <property type="entry name" value="LysM domain"/>
    <property type="match status" value="2"/>
</dbReference>
<evidence type="ECO:0000313" key="3">
    <source>
        <dbReference type="Proteomes" id="UP000599578"/>
    </source>
</evidence>
<dbReference type="PANTHER" id="PTHR33734:SF22">
    <property type="entry name" value="MEMBRANE-BOUND LYTIC MUREIN TRANSGLYCOSYLASE D"/>
    <property type="match status" value="1"/>
</dbReference>
<dbReference type="Proteomes" id="UP000599578">
    <property type="component" value="Unassembled WGS sequence"/>
</dbReference>
<feature type="domain" description="LysM" evidence="1">
    <location>
        <begin position="404"/>
        <end position="448"/>
    </location>
</feature>
<dbReference type="InterPro" id="IPR023346">
    <property type="entry name" value="Lysozyme-like_dom_sf"/>
</dbReference>
<organism evidence="2 3">
    <name type="scientific">Marinobacterium nitratireducens</name>
    <dbReference type="NCBI Taxonomy" id="518897"/>
    <lineage>
        <taxon>Bacteria</taxon>
        <taxon>Pseudomonadati</taxon>
        <taxon>Pseudomonadota</taxon>
        <taxon>Gammaproteobacteria</taxon>
        <taxon>Oceanospirillales</taxon>
        <taxon>Oceanospirillaceae</taxon>
        <taxon>Marinobacterium</taxon>
    </lineage>
</organism>
<comment type="caution">
    <text evidence="2">The sequence shown here is derived from an EMBL/GenBank/DDBJ whole genome shotgun (WGS) entry which is preliminary data.</text>
</comment>
<dbReference type="SMART" id="SM00257">
    <property type="entry name" value="LysM"/>
    <property type="match status" value="2"/>
</dbReference>
<protein>
    <submittedName>
        <fullName evidence="2">Lytic transglycosylase</fullName>
    </submittedName>
</protein>
<keyword evidence="3" id="KW-1185">Reference proteome</keyword>
<dbReference type="PANTHER" id="PTHR33734">
    <property type="entry name" value="LYSM DOMAIN-CONTAINING GPI-ANCHORED PROTEIN 2"/>
    <property type="match status" value="1"/>
</dbReference>
<dbReference type="InterPro" id="IPR008258">
    <property type="entry name" value="Transglycosylase_SLT_dom_1"/>
</dbReference>
<dbReference type="Pfam" id="PF01464">
    <property type="entry name" value="SLT"/>
    <property type="match status" value="1"/>
</dbReference>
<sequence length="458" mass="51164">MNPTRNWIAVAAAGLLLSGCNTLTPKPGAGGEVVGTPSPHASAVQDWHERNRVDTVLSRTAEAPEDLWELSREHFMLDLTQSNGRIEKQVKYYSKHQDYLDRVTDRAERYYQYVLEQIIERDMPAELALLPIVESAYDPFAYSHAHASGPWQFIPGTARHFGLRTSWWYDGRRDIVASTDAALTYLEQLNKRFDGDWLLALAAYNAGGGTVSKAIKRNRKKGKPTDYWSLDLPRETEAYVPKLLALAKLVEKPEQHGISLKPLSLEPYFAIIDIDGQIDLKQAAKLAGTDIDEIKMLNPGFSRWATDPEGPHRLLIPVESAESFRTQLAALPASERVRWNHYRIKRGDTLSVIAARFNTTSDALRRANKLKGNTIVAGRTLLIPQGEGAVLADAGNATGNQRKLAYRVRSGDSFWKIARLHGVDVKELARWNKMAPRDPLKIGQQLTLYVGGVESSDS</sequence>
<feature type="domain" description="LysM" evidence="1">
    <location>
        <begin position="340"/>
        <end position="383"/>
    </location>
</feature>
<name>A0A918DR02_9GAMM</name>
<dbReference type="SUPFAM" id="SSF53955">
    <property type="entry name" value="Lysozyme-like"/>
    <property type="match status" value="1"/>
</dbReference>
<dbReference type="GO" id="GO:0008932">
    <property type="term" value="F:lytic endotransglycosylase activity"/>
    <property type="evidence" value="ECO:0007669"/>
    <property type="project" value="TreeGrafter"/>
</dbReference>
<reference evidence="2 3" key="1">
    <citation type="journal article" date="2014" name="Int. J. Syst. Evol. Microbiol.">
        <title>Complete genome sequence of Corynebacterium casei LMG S-19264T (=DSM 44701T), isolated from a smear-ripened cheese.</title>
        <authorList>
            <consortium name="US DOE Joint Genome Institute (JGI-PGF)"/>
            <person name="Walter F."/>
            <person name="Albersmeier A."/>
            <person name="Kalinowski J."/>
            <person name="Ruckert C."/>
        </authorList>
    </citation>
    <scope>NUCLEOTIDE SEQUENCE [LARGE SCALE GENOMIC DNA]</scope>
    <source>
        <strain evidence="2 3">CGMCC 1.7286</strain>
    </source>
</reference>
<dbReference type="AlphaFoldDB" id="A0A918DR02"/>
<dbReference type="PROSITE" id="PS51782">
    <property type="entry name" value="LYSM"/>
    <property type="match status" value="2"/>
</dbReference>
<dbReference type="InterPro" id="IPR036779">
    <property type="entry name" value="LysM_dom_sf"/>
</dbReference>
<dbReference type="Gene3D" id="1.10.530.10">
    <property type="match status" value="1"/>
</dbReference>
<evidence type="ECO:0000313" key="2">
    <source>
        <dbReference type="EMBL" id="GGO80592.1"/>
    </source>
</evidence>
<proteinExistence type="predicted"/>
<accession>A0A918DR02</accession>
<dbReference type="PROSITE" id="PS51257">
    <property type="entry name" value="PROKAR_LIPOPROTEIN"/>
    <property type="match status" value="1"/>
</dbReference>
<evidence type="ECO:0000259" key="1">
    <source>
        <dbReference type="PROSITE" id="PS51782"/>
    </source>
</evidence>
<dbReference type="RefSeq" id="WP_188860216.1">
    <property type="nucleotide sequence ID" value="NZ_BMLT01000004.1"/>
</dbReference>
<dbReference type="SUPFAM" id="SSF54106">
    <property type="entry name" value="LysM domain"/>
    <property type="match status" value="2"/>
</dbReference>
<dbReference type="Pfam" id="PF01476">
    <property type="entry name" value="LysM"/>
    <property type="match status" value="2"/>
</dbReference>
<dbReference type="CDD" id="cd16894">
    <property type="entry name" value="MltD-like"/>
    <property type="match status" value="1"/>
</dbReference>
<dbReference type="CDD" id="cd00118">
    <property type="entry name" value="LysM"/>
    <property type="match status" value="2"/>
</dbReference>
<dbReference type="EMBL" id="BMLT01000004">
    <property type="protein sequence ID" value="GGO80592.1"/>
    <property type="molecule type" value="Genomic_DNA"/>
</dbReference>
<dbReference type="InterPro" id="IPR018392">
    <property type="entry name" value="LysM"/>
</dbReference>